<dbReference type="REBASE" id="84413">
    <property type="entry name" value="M.Yen20ORF405P"/>
</dbReference>
<evidence type="ECO:0000256" key="1">
    <source>
        <dbReference type="ARBA" id="ARBA00011975"/>
    </source>
</evidence>
<evidence type="ECO:0000313" key="7">
    <source>
        <dbReference type="EMBL" id="AHM71661.1"/>
    </source>
</evidence>
<proteinExistence type="predicted"/>
<evidence type="ECO:0000256" key="5">
    <source>
        <dbReference type="ARBA" id="ARBA00022747"/>
    </source>
</evidence>
<dbReference type="Gene3D" id="3.40.50.150">
    <property type="entry name" value="Vaccinia Virus protein VP39"/>
    <property type="match status" value="1"/>
</dbReference>
<evidence type="ECO:0000256" key="3">
    <source>
        <dbReference type="ARBA" id="ARBA00022679"/>
    </source>
</evidence>
<dbReference type="AlphaFoldDB" id="A0A7U4JZV2"/>
<evidence type="ECO:0000256" key="6">
    <source>
        <dbReference type="ARBA" id="ARBA00047422"/>
    </source>
</evidence>
<dbReference type="GO" id="GO:0003886">
    <property type="term" value="F:DNA (cytosine-5-)-methyltransferase activity"/>
    <property type="evidence" value="ECO:0007669"/>
    <property type="project" value="UniProtKB-EC"/>
</dbReference>
<name>A0A7U4JZV2_YEREN</name>
<dbReference type="SUPFAM" id="SSF53335">
    <property type="entry name" value="S-adenosyl-L-methionine-dependent methyltransferases"/>
    <property type="match status" value="1"/>
</dbReference>
<accession>A0A7U4JZV2</accession>
<dbReference type="EC" id="2.1.1.37" evidence="1"/>
<dbReference type="InterPro" id="IPR001525">
    <property type="entry name" value="C5_MeTfrase"/>
</dbReference>
<keyword evidence="3 7" id="KW-0808">Transferase</keyword>
<sequence length="331" mass="36374">MSKGAYYNEFDPYAAQWLRNLIKAGHIAPGYVDERSIVDVKPEDLTEFTQCHFFAGIGAWSYALRQAGWPDDKPVWPGSCPCQPFSAAGNQLGCDDERHLAPVWLNLIKERQPASIFGEQVAAAIGKHWLDDLFNELEKQGYACGAAVLPACGVGAPHIRQRVWFGASRLANSDSERSNWRRECIHSHEEIIRGSSSVGTCDLIIAEGFRSVGRLADANDQRQQGVGANNNSLGWQKPDVRPAGLCDRTGITRPTGPVNSFWRNADWLLCRDGKWRPVESGTFPLAHGATSRVGRLRAYGNAINATTAKAFIRAYLETLLGIGFDSNGVSE</sequence>
<comment type="catalytic activity">
    <reaction evidence="6">
        <text>a 2'-deoxycytidine in DNA + S-adenosyl-L-methionine = a 5-methyl-2'-deoxycytidine in DNA + S-adenosyl-L-homocysteine + H(+)</text>
        <dbReference type="Rhea" id="RHEA:13681"/>
        <dbReference type="Rhea" id="RHEA-COMP:11369"/>
        <dbReference type="Rhea" id="RHEA-COMP:11370"/>
        <dbReference type="ChEBI" id="CHEBI:15378"/>
        <dbReference type="ChEBI" id="CHEBI:57856"/>
        <dbReference type="ChEBI" id="CHEBI:59789"/>
        <dbReference type="ChEBI" id="CHEBI:85452"/>
        <dbReference type="ChEBI" id="CHEBI:85454"/>
        <dbReference type="EC" id="2.1.1.37"/>
    </reaction>
</comment>
<evidence type="ECO:0000256" key="4">
    <source>
        <dbReference type="ARBA" id="ARBA00022691"/>
    </source>
</evidence>
<keyword evidence="5" id="KW-0680">Restriction system</keyword>
<dbReference type="PANTHER" id="PTHR46098">
    <property type="entry name" value="TRNA (CYTOSINE(38)-C(5))-METHYLTRANSFERASE"/>
    <property type="match status" value="1"/>
</dbReference>
<dbReference type="Pfam" id="PF00145">
    <property type="entry name" value="DNA_methylase"/>
    <property type="match status" value="1"/>
</dbReference>
<dbReference type="InterPro" id="IPR029063">
    <property type="entry name" value="SAM-dependent_MTases_sf"/>
</dbReference>
<organism evidence="7 8">
    <name type="scientific">Yersinia enterocolitica LC20</name>
    <dbReference type="NCBI Taxonomy" id="1443113"/>
    <lineage>
        <taxon>Bacteria</taxon>
        <taxon>Pseudomonadati</taxon>
        <taxon>Pseudomonadota</taxon>
        <taxon>Gammaproteobacteria</taxon>
        <taxon>Enterobacterales</taxon>
        <taxon>Yersiniaceae</taxon>
        <taxon>Yersinia</taxon>
    </lineage>
</organism>
<evidence type="ECO:0000256" key="2">
    <source>
        <dbReference type="ARBA" id="ARBA00022603"/>
    </source>
</evidence>
<protein>
    <recommendedName>
        <fullName evidence="1">DNA (cytosine-5-)-methyltransferase</fullName>
        <ecNumber evidence="1">2.1.1.37</ecNumber>
    </recommendedName>
</protein>
<dbReference type="GO" id="GO:0032259">
    <property type="term" value="P:methylation"/>
    <property type="evidence" value="ECO:0007669"/>
    <property type="project" value="UniProtKB-KW"/>
</dbReference>
<dbReference type="KEGG" id="yel:LC20_00405"/>
<evidence type="ECO:0000313" key="8">
    <source>
        <dbReference type="Proteomes" id="UP000230961"/>
    </source>
</evidence>
<dbReference type="EMBL" id="CP007448">
    <property type="protein sequence ID" value="AHM71661.1"/>
    <property type="molecule type" value="Genomic_DNA"/>
</dbReference>
<keyword evidence="2 7" id="KW-0489">Methyltransferase</keyword>
<keyword evidence="4" id="KW-0949">S-adenosyl-L-methionine</keyword>
<dbReference type="PANTHER" id="PTHR46098:SF1">
    <property type="entry name" value="TRNA (CYTOSINE(38)-C(5))-METHYLTRANSFERASE"/>
    <property type="match status" value="1"/>
</dbReference>
<reference evidence="7 8" key="1">
    <citation type="submission" date="2017-11" db="EMBL/GenBank/DDBJ databases">
        <title>The complete genome sequence and comparative genome analysis of Yersinia enterocolitica strain LC20.</title>
        <authorList>
            <person name="Shi G."/>
            <person name="Su M."/>
            <person name="Liang J."/>
            <person name="Gu W."/>
            <person name="Xiao Y."/>
            <person name="Zhang Z."/>
            <person name="Qiu H."/>
            <person name="Duan R."/>
            <person name="Zhang Z."/>
            <person name="Li Y."/>
            <person name="Zhang X."/>
            <person name="Ling Y."/>
            <person name="Song L."/>
            <person name="Chen M."/>
            <person name="Zhao Y."/>
            <person name="Wu J."/>
            <person name="Jing H."/>
            <person name="Xiao J."/>
            <person name="Wang X."/>
        </authorList>
    </citation>
    <scope>NUCLEOTIDE SEQUENCE [LARGE SCALE GENOMIC DNA]</scope>
    <source>
        <strain evidence="7 8">LC20</strain>
    </source>
</reference>
<gene>
    <name evidence="7" type="ORF">LC20_00405</name>
</gene>
<dbReference type="Proteomes" id="UP000230961">
    <property type="component" value="Chromosome"/>
</dbReference>
<dbReference type="GO" id="GO:0009307">
    <property type="term" value="P:DNA restriction-modification system"/>
    <property type="evidence" value="ECO:0007669"/>
    <property type="project" value="UniProtKB-KW"/>
</dbReference>
<dbReference type="InterPro" id="IPR050750">
    <property type="entry name" value="C5-MTase"/>
</dbReference>